<reference evidence="1" key="1">
    <citation type="journal article" date="2017" name="Science">
        <title>Giant viruses with an expanded complement of translation system components.</title>
        <authorList>
            <person name="Schulz F."/>
            <person name="Yutin N."/>
            <person name="Ivanova N.N."/>
            <person name="Ortega D.R."/>
            <person name="Lee T.K."/>
            <person name="Vierheilig J."/>
            <person name="Daims H."/>
            <person name="Horn M."/>
            <person name="Wagner M."/>
            <person name="Jensen G.J."/>
            <person name="Kyrpides N.C."/>
            <person name="Koonin E.V."/>
            <person name="Woyke T."/>
        </authorList>
    </citation>
    <scope>NUCLEOTIDE SEQUENCE</scope>
    <source>
        <strain evidence="1">CTV1</strain>
    </source>
</reference>
<sequence length="85" mass="9896">MRSPITTNTNPNIMLVPLNLLLQNNTNDINIVSNDLYKRGFSFIKLPNDYVSLIDNCLSNAESFFMRDLEHKKSLVEKEYLDIFQ</sequence>
<evidence type="ECO:0000313" key="1">
    <source>
        <dbReference type="EMBL" id="ARF08317.1"/>
    </source>
</evidence>
<gene>
    <name evidence="1" type="ORF">Catovirus_1_367</name>
</gene>
<dbReference type="EMBL" id="KY684083">
    <property type="protein sequence ID" value="ARF08317.1"/>
    <property type="molecule type" value="Genomic_DNA"/>
</dbReference>
<organism evidence="1">
    <name type="scientific">Catovirus CTV1</name>
    <dbReference type="NCBI Taxonomy" id="1977631"/>
    <lineage>
        <taxon>Viruses</taxon>
        <taxon>Varidnaviria</taxon>
        <taxon>Bamfordvirae</taxon>
        <taxon>Nucleocytoviricota</taxon>
        <taxon>Megaviricetes</taxon>
        <taxon>Imitervirales</taxon>
        <taxon>Mimiviridae</taxon>
        <taxon>Klosneuvirinae</taxon>
        <taxon>Catovirus</taxon>
    </lineage>
</organism>
<proteinExistence type="predicted"/>
<name>A0A1V0S9C7_9VIRU</name>
<accession>A0A1V0S9C7</accession>
<protein>
    <submittedName>
        <fullName evidence="1">Uncharacterized protein</fullName>
    </submittedName>
</protein>